<comment type="caution">
    <text evidence="2">The sequence shown here is derived from an EMBL/GenBank/DDBJ whole genome shotgun (WGS) entry which is preliminary data.</text>
</comment>
<dbReference type="InterPro" id="IPR029056">
    <property type="entry name" value="Ribokinase-like"/>
</dbReference>
<feature type="region of interest" description="Disordered" evidence="1">
    <location>
        <begin position="303"/>
        <end position="349"/>
    </location>
</feature>
<accession>A0AAE0I2Q7</accession>
<gene>
    <name evidence="2" type="ORF">B0T19DRAFT_446274</name>
</gene>
<keyword evidence="3" id="KW-1185">Reference proteome</keyword>
<name>A0AAE0I2Q7_9PEZI</name>
<reference evidence="2" key="2">
    <citation type="submission" date="2023-06" db="EMBL/GenBank/DDBJ databases">
        <authorList>
            <consortium name="Lawrence Berkeley National Laboratory"/>
            <person name="Haridas S."/>
            <person name="Hensen N."/>
            <person name="Bonometti L."/>
            <person name="Westerberg I."/>
            <person name="Brannstrom I.O."/>
            <person name="Guillou S."/>
            <person name="Cros-Aarteil S."/>
            <person name="Calhoun S."/>
            <person name="Kuo A."/>
            <person name="Mondo S."/>
            <person name="Pangilinan J."/>
            <person name="Riley R."/>
            <person name="Labutti K."/>
            <person name="Andreopoulos B."/>
            <person name="Lipzen A."/>
            <person name="Chen C."/>
            <person name="Yanf M."/>
            <person name="Daum C."/>
            <person name="Ng V."/>
            <person name="Clum A."/>
            <person name="Steindorff A."/>
            <person name="Ohm R."/>
            <person name="Martin F."/>
            <person name="Silar P."/>
            <person name="Natvig D."/>
            <person name="Lalanne C."/>
            <person name="Gautier V."/>
            <person name="Ament-Velasquez S.L."/>
            <person name="Kruys A."/>
            <person name="Hutchinson M.I."/>
            <person name="Powell A.J."/>
            <person name="Barry K."/>
            <person name="Miller A.N."/>
            <person name="Grigoriev I.V."/>
            <person name="Debuchy R."/>
            <person name="Gladieux P."/>
            <person name="Thoren M.H."/>
            <person name="Johannesson H."/>
        </authorList>
    </citation>
    <scope>NUCLEOTIDE SEQUENCE</scope>
    <source>
        <strain evidence="2">SMH4131-1</strain>
    </source>
</reference>
<organism evidence="2 3">
    <name type="scientific">Cercophora scortea</name>
    <dbReference type="NCBI Taxonomy" id="314031"/>
    <lineage>
        <taxon>Eukaryota</taxon>
        <taxon>Fungi</taxon>
        <taxon>Dikarya</taxon>
        <taxon>Ascomycota</taxon>
        <taxon>Pezizomycotina</taxon>
        <taxon>Sordariomycetes</taxon>
        <taxon>Sordariomycetidae</taxon>
        <taxon>Sordariales</taxon>
        <taxon>Lasiosphaeriaceae</taxon>
        <taxon>Cercophora</taxon>
    </lineage>
</organism>
<dbReference type="Proteomes" id="UP001286456">
    <property type="component" value="Unassembled WGS sequence"/>
</dbReference>
<dbReference type="PANTHER" id="PTHR47098:SF2">
    <property type="entry name" value="PROTEIN MAK32"/>
    <property type="match status" value="1"/>
</dbReference>
<dbReference type="PANTHER" id="PTHR47098">
    <property type="entry name" value="PROTEIN MAK32"/>
    <property type="match status" value="1"/>
</dbReference>
<protein>
    <submittedName>
        <fullName evidence="2">Uncharacterized protein</fullName>
    </submittedName>
</protein>
<dbReference type="AlphaFoldDB" id="A0AAE0I2Q7"/>
<sequence>MSREYQSPPDPDDDIQTRSRFKFVTLEDIRIEHVCDKPFEPGDLPVWIRVIRGPGVYSALGARITELLIRWLGCCVDYIRPENYVVDRVETIKNTPLIHAPIFHLSQTPQHVQQIVAGIRTKNPHAEIIWEPAPEPIEKQDIPYFKQVLGEISILYLEVFQLAALSGTTWDLFTDDSDGHLRASITEAVKTQWISHMRNGGTIIICARTKGYYIFRHGMDYDSESWMVWLPPCKVSDQADPRIPGPVYMFPAASPGSAFLGVLAYAWGRLRSQGTMGIVNDAKVAAVAASFVVQQESFPVHHRKMVSKSERVGKTSPPAGDPEGGDMERRDREESSEELQGYTGPLSAG</sequence>
<evidence type="ECO:0000313" key="2">
    <source>
        <dbReference type="EMBL" id="KAK3317305.1"/>
    </source>
</evidence>
<proteinExistence type="predicted"/>
<dbReference type="EMBL" id="JAUEPO010000007">
    <property type="protein sequence ID" value="KAK3317305.1"/>
    <property type="molecule type" value="Genomic_DNA"/>
</dbReference>
<evidence type="ECO:0000256" key="1">
    <source>
        <dbReference type="SAM" id="MobiDB-lite"/>
    </source>
</evidence>
<evidence type="ECO:0000313" key="3">
    <source>
        <dbReference type="Proteomes" id="UP001286456"/>
    </source>
</evidence>
<reference evidence="2" key="1">
    <citation type="journal article" date="2023" name="Mol. Phylogenet. Evol.">
        <title>Genome-scale phylogeny and comparative genomics of the fungal order Sordariales.</title>
        <authorList>
            <person name="Hensen N."/>
            <person name="Bonometti L."/>
            <person name="Westerberg I."/>
            <person name="Brannstrom I.O."/>
            <person name="Guillou S."/>
            <person name="Cros-Aarteil S."/>
            <person name="Calhoun S."/>
            <person name="Haridas S."/>
            <person name="Kuo A."/>
            <person name="Mondo S."/>
            <person name="Pangilinan J."/>
            <person name="Riley R."/>
            <person name="LaButti K."/>
            <person name="Andreopoulos B."/>
            <person name="Lipzen A."/>
            <person name="Chen C."/>
            <person name="Yan M."/>
            <person name="Daum C."/>
            <person name="Ng V."/>
            <person name="Clum A."/>
            <person name="Steindorff A."/>
            <person name="Ohm R.A."/>
            <person name="Martin F."/>
            <person name="Silar P."/>
            <person name="Natvig D.O."/>
            <person name="Lalanne C."/>
            <person name="Gautier V."/>
            <person name="Ament-Velasquez S.L."/>
            <person name="Kruys A."/>
            <person name="Hutchinson M.I."/>
            <person name="Powell A.J."/>
            <person name="Barry K."/>
            <person name="Miller A.N."/>
            <person name="Grigoriev I.V."/>
            <person name="Debuchy R."/>
            <person name="Gladieux P."/>
            <person name="Hiltunen Thoren M."/>
            <person name="Johannesson H."/>
        </authorList>
    </citation>
    <scope>NUCLEOTIDE SEQUENCE</scope>
    <source>
        <strain evidence="2">SMH4131-1</strain>
    </source>
</reference>
<dbReference type="Gene3D" id="3.40.1190.20">
    <property type="match status" value="1"/>
</dbReference>